<evidence type="ECO:0000313" key="2">
    <source>
        <dbReference type="EMBL" id="KAF2109760.1"/>
    </source>
</evidence>
<feature type="region of interest" description="Disordered" evidence="1">
    <location>
        <begin position="82"/>
        <end position="116"/>
    </location>
</feature>
<gene>
    <name evidence="2" type="ORF">BDV96DRAFT_585319</name>
</gene>
<dbReference type="EMBL" id="ML977341">
    <property type="protein sequence ID" value="KAF2109760.1"/>
    <property type="molecule type" value="Genomic_DNA"/>
</dbReference>
<dbReference type="SUPFAM" id="SSF47072">
    <property type="entry name" value="Cysteine alpha-hairpin motif"/>
    <property type="match status" value="1"/>
</dbReference>
<sequence>MPRQRGGAAPRRPTAAPPKKPAAPVPAPARHSSTAAHPGQQPHAPTKTAPAPQQSQGPGLFGQMASTAAGVAVGSSIGHAIGGFFGGGSSAPAEQQAQNTDFAQQHNTQQSQASGPCATDVSAFRQCLDQNQGDMTICGWYLDQLKACQQAASQY</sequence>
<dbReference type="Proteomes" id="UP000799770">
    <property type="component" value="Unassembled WGS sequence"/>
</dbReference>
<feature type="region of interest" description="Disordered" evidence="1">
    <location>
        <begin position="1"/>
        <end position="62"/>
    </location>
</feature>
<dbReference type="InterPro" id="IPR055304">
    <property type="entry name" value="CHCHD2/10-like"/>
</dbReference>
<evidence type="ECO:0000256" key="1">
    <source>
        <dbReference type="SAM" id="MobiDB-lite"/>
    </source>
</evidence>
<keyword evidence="3" id="KW-1185">Reference proteome</keyword>
<dbReference type="PANTHER" id="PTHR13523">
    <property type="entry name" value="COILED-COIL-HELIX-COILED-COIL-HELIX DOMAIN CONTAINING 2/NUR77"/>
    <property type="match status" value="1"/>
</dbReference>
<dbReference type="GO" id="GO:0007005">
    <property type="term" value="P:mitochondrion organization"/>
    <property type="evidence" value="ECO:0007669"/>
    <property type="project" value="InterPro"/>
</dbReference>
<feature type="compositionally biased region" description="Pro residues" evidence="1">
    <location>
        <begin position="15"/>
        <end position="27"/>
    </location>
</feature>
<dbReference type="OrthoDB" id="1106148at2759"/>
<feature type="compositionally biased region" description="Polar residues" evidence="1">
    <location>
        <begin position="92"/>
        <end position="114"/>
    </location>
</feature>
<dbReference type="GO" id="GO:0005634">
    <property type="term" value="C:nucleus"/>
    <property type="evidence" value="ECO:0007669"/>
    <property type="project" value="TreeGrafter"/>
</dbReference>
<feature type="compositionally biased region" description="Low complexity" evidence="1">
    <location>
        <begin position="1"/>
        <end position="14"/>
    </location>
</feature>
<dbReference type="PANTHER" id="PTHR13523:SF2">
    <property type="entry name" value="COILED-COIL-HELIX-COILED-COIL-HELIX DOMAIN CONTAINING 2, ISOFORM A-RELATED"/>
    <property type="match status" value="1"/>
</dbReference>
<reference evidence="2" key="1">
    <citation type="journal article" date="2020" name="Stud. Mycol.">
        <title>101 Dothideomycetes genomes: a test case for predicting lifestyles and emergence of pathogens.</title>
        <authorList>
            <person name="Haridas S."/>
            <person name="Albert R."/>
            <person name="Binder M."/>
            <person name="Bloem J."/>
            <person name="Labutti K."/>
            <person name="Salamov A."/>
            <person name="Andreopoulos B."/>
            <person name="Baker S."/>
            <person name="Barry K."/>
            <person name="Bills G."/>
            <person name="Bluhm B."/>
            <person name="Cannon C."/>
            <person name="Castanera R."/>
            <person name="Culley D."/>
            <person name="Daum C."/>
            <person name="Ezra D."/>
            <person name="Gonzalez J."/>
            <person name="Henrissat B."/>
            <person name="Kuo A."/>
            <person name="Liang C."/>
            <person name="Lipzen A."/>
            <person name="Lutzoni F."/>
            <person name="Magnuson J."/>
            <person name="Mondo S."/>
            <person name="Nolan M."/>
            <person name="Ohm R."/>
            <person name="Pangilinan J."/>
            <person name="Park H.-J."/>
            <person name="Ramirez L."/>
            <person name="Alfaro M."/>
            <person name="Sun H."/>
            <person name="Tritt A."/>
            <person name="Yoshinaga Y."/>
            <person name="Zwiers L.-H."/>
            <person name="Turgeon B."/>
            <person name="Goodwin S."/>
            <person name="Spatafora J."/>
            <person name="Crous P."/>
            <person name="Grigoriev I."/>
        </authorList>
    </citation>
    <scope>NUCLEOTIDE SEQUENCE</scope>
    <source>
        <strain evidence="2">CBS 627.86</strain>
    </source>
</reference>
<accession>A0A6A5YRX4</accession>
<dbReference type="AlphaFoldDB" id="A0A6A5YRX4"/>
<protein>
    <submittedName>
        <fullName evidence="2">CHCH domain protein</fullName>
    </submittedName>
</protein>
<proteinExistence type="predicted"/>
<dbReference type="InterPro" id="IPR009069">
    <property type="entry name" value="Cys_alpha_HP_mot_SF"/>
</dbReference>
<organism evidence="2 3">
    <name type="scientific">Lophiotrema nucula</name>
    <dbReference type="NCBI Taxonomy" id="690887"/>
    <lineage>
        <taxon>Eukaryota</taxon>
        <taxon>Fungi</taxon>
        <taxon>Dikarya</taxon>
        <taxon>Ascomycota</taxon>
        <taxon>Pezizomycotina</taxon>
        <taxon>Dothideomycetes</taxon>
        <taxon>Pleosporomycetidae</taxon>
        <taxon>Pleosporales</taxon>
        <taxon>Lophiotremataceae</taxon>
        <taxon>Lophiotrema</taxon>
    </lineage>
</organism>
<evidence type="ECO:0000313" key="3">
    <source>
        <dbReference type="Proteomes" id="UP000799770"/>
    </source>
</evidence>
<dbReference type="GO" id="GO:0005739">
    <property type="term" value="C:mitochondrion"/>
    <property type="evidence" value="ECO:0007669"/>
    <property type="project" value="TreeGrafter"/>
</dbReference>
<name>A0A6A5YRX4_9PLEO</name>